<dbReference type="Gene3D" id="1.10.10.10">
    <property type="entry name" value="Winged helix-like DNA-binding domain superfamily/Winged helix DNA-binding domain"/>
    <property type="match status" value="1"/>
</dbReference>
<protein>
    <submittedName>
        <fullName evidence="2">Helix-turn-helix transcriptional regulator</fullName>
    </submittedName>
</protein>
<dbReference type="EMBL" id="JAGSCS010000013">
    <property type="protein sequence ID" value="MBR0576693.1"/>
    <property type="molecule type" value="Genomic_DNA"/>
</dbReference>
<dbReference type="Pfam" id="PF03551">
    <property type="entry name" value="PadR"/>
    <property type="match status" value="1"/>
</dbReference>
<evidence type="ECO:0000259" key="1">
    <source>
        <dbReference type="Pfam" id="PF03551"/>
    </source>
</evidence>
<dbReference type="PANTHER" id="PTHR33169">
    <property type="entry name" value="PADR-FAMILY TRANSCRIPTIONAL REGULATOR"/>
    <property type="match status" value="1"/>
</dbReference>
<dbReference type="InterPro" id="IPR036390">
    <property type="entry name" value="WH_DNA-bd_sf"/>
</dbReference>
<dbReference type="InterPro" id="IPR036388">
    <property type="entry name" value="WH-like_DNA-bd_sf"/>
</dbReference>
<proteinExistence type="predicted"/>
<evidence type="ECO:0000313" key="3">
    <source>
        <dbReference type="Proteomes" id="UP000675379"/>
    </source>
</evidence>
<dbReference type="SUPFAM" id="SSF46785">
    <property type="entry name" value="Winged helix' DNA-binding domain"/>
    <property type="match status" value="1"/>
</dbReference>
<dbReference type="AlphaFoldDB" id="A0A941CSW9"/>
<name>A0A941CSW9_9CLOT</name>
<dbReference type="InterPro" id="IPR005149">
    <property type="entry name" value="Tscrpt_reg_PadR_N"/>
</dbReference>
<gene>
    <name evidence="2" type="ORF">KCG48_10130</name>
</gene>
<sequence>MANTENVALTEGVYYILLSLLEPLHGYGIMQKVEGLSQGRVVLAAGTLYGALSSLTEKGWIQALEENSGRKKEYCITDEGKEKVRREIQRLEELLHNGKMMMGGDNHDA</sequence>
<organism evidence="2 3">
    <name type="scientific">Proteiniclasticum sediminis</name>
    <dbReference type="NCBI Taxonomy" id="2804028"/>
    <lineage>
        <taxon>Bacteria</taxon>
        <taxon>Bacillati</taxon>
        <taxon>Bacillota</taxon>
        <taxon>Clostridia</taxon>
        <taxon>Eubacteriales</taxon>
        <taxon>Clostridiaceae</taxon>
        <taxon>Proteiniclasticum</taxon>
    </lineage>
</organism>
<feature type="domain" description="Transcription regulator PadR N-terminal" evidence="1">
    <location>
        <begin position="18"/>
        <end position="85"/>
    </location>
</feature>
<reference evidence="2" key="1">
    <citation type="submission" date="2021-04" db="EMBL/GenBank/DDBJ databases">
        <title>Proteiniclasticum sedimins sp. nov., an obligate anaerobic bacterium isolated from anaerobic sludge.</title>
        <authorList>
            <person name="Liu J."/>
        </authorList>
    </citation>
    <scope>NUCLEOTIDE SEQUENCE</scope>
    <source>
        <strain evidence="2">BAD-10</strain>
    </source>
</reference>
<dbReference type="RefSeq" id="WP_211802009.1">
    <property type="nucleotide sequence ID" value="NZ_JAGSCS010000013.1"/>
</dbReference>
<dbReference type="InterPro" id="IPR052509">
    <property type="entry name" value="Metal_resp_DNA-bind_regulator"/>
</dbReference>
<keyword evidence="3" id="KW-1185">Reference proteome</keyword>
<accession>A0A941CSW9</accession>
<dbReference type="Proteomes" id="UP000675379">
    <property type="component" value="Unassembled WGS sequence"/>
</dbReference>
<dbReference type="PANTHER" id="PTHR33169:SF13">
    <property type="entry name" value="PADR-FAMILY TRANSCRIPTIONAL REGULATOR"/>
    <property type="match status" value="1"/>
</dbReference>
<evidence type="ECO:0000313" key="2">
    <source>
        <dbReference type="EMBL" id="MBR0576693.1"/>
    </source>
</evidence>
<comment type="caution">
    <text evidence="2">The sequence shown here is derived from an EMBL/GenBank/DDBJ whole genome shotgun (WGS) entry which is preliminary data.</text>
</comment>